<dbReference type="AlphaFoldDB" id="A0A9P0EEL2"/>
<evidence type="ECO:0000256" key="1">
    <source>
        <dbReference type="SAM" id="MobiDB-lite"/>
    </source>
</evidence>
<protein>
    <submittedName>
        <fullName evidence="2">Uncharacterized protein</fullName>
    </submittedName>
</protein>
<proteinExistence type="predicted"/>
<reference evidence="2" key="1">
    <citation type="submission" date="2022-01" db="EMBL/GenBank/DDBJ databases">
        <authorList>
            <person name="King R."/>
        </authorList>
    </citation>
    <scope>NUCLEOTIDE SEQUENCE</scope>
</reference>
<evidence type="ECO:0000313" key="3">
    <source>
        <dbReference type="Proteomes" id="UP001152798"/>
    </source>
</evidence>
<dbReference type="Proteomes" id="UP001152798">
    <property type="component" value="Chromosome 3"/>
</dbReference>
<feature type="compositionally biased region" description="Basic and acidic residues" evidence="1">
    <location>
        <begin position="32"/>
        <end position="50"/>
    </location>
</feature>
<organism evidence="2 3">
    <name type="scientific">Nezara viridula</name>
    <name type="common">Southern green stink bug</name>
    <name type="synonym">Cimex viridulus</name>
    <dbReference type="NCBI Taxonomy" id="85310"/>
    <lineage>
        <taxon>Eukaryota</taxon>
        <taxon>Metazoa</taxon>
        <taxon>Ecdysozoa</taxon>
        <taxon>Arthropoda</taxon>
        <taxon>Hexapoda</taxon>
        <taxon>Insecta</taxon>
        <taxon>Pterygota</taxon>
        <taxon>Neoptera</taxon>
        <taxon>Paraneoptera</taxon>
        <taxon>Hemiptera</taxon>
        <taxon>Heteroptera</taxon>
        <taxon>Panheteroptera</taxon>
        <taxon>Pentatomomorpha</taxon>
        <taxon>Pentatomoidea</taxon>
        <taxon>Pentatomidae</taxon>
        <taxon>Pentatominae</taxon>
        <taxon>Nezara</taxon>
    </lineage>
</organism>
<dbReference type="EMBL" id="OV725079">
    <property type="protein sequence ID" value="CAH1395478.1"/>
    <property type="molecule type" value="Genomic_DNA"/>
</dbReference>
<name>A0A9P0EEL2_NEZVI</name>
<keyword evidence="3" id="KW-1185">Reference proteome</keyword>
<feature type="region of interest" description="Disordered" evidence="1">
    <location>
        <begin position="1"/>
        <end position="50"/>
    </location>
</feature>
<accession>A0A9P0EEL2</accession>
<evidence type="ECO:0000313" key="2">
    <source>
        <dbReference type="EMBL" id="CAH1395478.1"/>
    </source>
</evidence>
<gene>
    <name evidence="2" type="ORF">NEZAVI_LOCUS5746</name>
</gene>
<sequence>MADEIASAMEQEMVEEQAIKSPRPSAKRQRKGSPDAREETDKERVDDSLLQDARRIKEKIRVYMNATDRNVSAKVQKHVNGKIQQLIDIMETIYDKNYEKMFLVKRVVKDTLASSEISFINSSIAPLAEKPIEAHYNYILPKNLHHTALLSIRTADDKLYRT</sequence>